<gene>
    <name evidence="2" type="ORF">Taro_047387</name>
</gene>
<evidence type="ECO:0000313" key="3">
    <source>
        <dbReference type="Proteomes" id="UP000652761"/>
    </source>
</evidence>
<accession>A0A843X0W5</accession>
<organism evidence="2 3">
    <name type="scientific">Colocasia esculenta</name>
    <name type="common">Wild taro</name>
    <name type="synonym">Arum esculentum</name>
    <dbReference type="NCBI Taxonomy" id="4460"/>
    <lineage>
        <taxon>Eukaryota</taxon>
        <taxon>Viridiplantae</taxon>
        <taxon>Streptophyta</taxon>
        <taxon>Embryophyta</taxon>
        <taxon>Tracheophyta</taxon>
        <taxon>Spermatophyta</taxon>
        <taxon>Magnoliopsida</taxon>
        <taxon>Liliopsida</taxon>
        <taxon>Araceae</taxon>
        <taxon>Aroideae</taxon>
        <taxon>Colocasieae</taxon>
        <taxon>Colocasia</taxon>
    </lineage>
</organism>
<dbReference type="Proteomes" id="UP000652761">
    <property type="component" value="Unassembled WGS sequence"/>
</dbReference>
<proteinExistence type="predicted"/>
<feature type="region of interest" description="Disordered" evidence="1">
    <location>
        <begin position="238"/>
        <end position="266"/>
    </location>
</feature>
<dbReference type="EMBL" id="NMUH01006096">
    <property type="protein sequence ID" value="MQM14456.1"/>
    <property type="molecule type" value="Genomic_DNA"/>
</dbReference>
<dbReference type="Pfam" id="PF14223">
    <property type="entry name" value="Retrotran_gag_2"/>
    <property type="match status" value="1"/>
</dbReference>
<keyword evidence="3" id="KW-1185">Reference proteome</keyword>
<evidence type="ECO:0000256" key="1">
    <source>
        <dbReference type="SAM" id="MobiDB-lite"/>
    </source>
</evidence>
<evidence type="ECO:0000313" key="2">
    <source>
        <dbReference type="EMBL" id="MQM14456.1"/>
    </source>
</evidence>
<protein>
    <recommendedName>
        <fullName evidence="4">UBN2 domain-containing protein</fullName>
    </recommendedName>
</protein>
<evidence type="ECO:0008006" key="4">
    <source>
        <dbReference type="Google" id="ProtNLM"/>
    </source>
</evidence>
<dbReference type="PANTHER" id="PTHR34676:SF8">
    <property type="entry name" value="TRANSMEMBRANE PROTEIN"/>
    <property type="match status" value="1"/>
</dbReference>
<sequence length="266" mass="31133">MEIHNSRGSNRKKMESNDFIQTVFFNIFKRQQAEEEEQQKKMKPKQLSQRAQDYELWKVVSKGPTDLPEAEDTWTREQIRKATVNWSTMNMMQCAIHPKEYARVSTCNSVKEMWDKLELIYEGTPEVRETKASMLASEYEMFKIKNEETISNMFARFMIIINGLKSLKKEYSESDLVRRILRSLPPAWHIKATVIKDSKDLSTMQLDELIGSLMTYEINLKRKESEFTQKKLIALKASSSSKNAIENEEEEMSSDSENDEMALLTR</sequence>
<dbReference type="AlphaFoldDB" id="A0A843X0W5"/>
<comment type="caution">
    <text evidence="2">The sequence shown here is derived from an EMBL/GenBank/DDBJ whole genome shotgun (WGS) entry which is preliminary data.</text>
</comment>
<dbReference type="PANTHER" id="PTHR34676">
    <property type="entry name" value="DUF4219 DOMAIN-CONTAINING PROTEIN-RELATED"/>
    <property type="match status" value="1"/>
</dbReference>
<feature type="compositionally biased region" description="Acidic residues" evidence="1">
    <location>
        <begin position="246"/>
        <end position="260"/>
    </location>
</feature>
<dbReference type="OrthoDB" id="778665at2759"/>
<reference evidence="2" key="1">
    <citation type="submission" date="2017-07" db="EMBL/GenBank/DDBJ databases">
        <title>Taro Niue Genome Assembly and Annotation.</title>
        <authorList>
            <person name="Atibalentja N."/>
            <person name="Keating K."/>
            <person name="Fields C.J."/>
        </authorList>
    </citation>
    <scope>NUCLEOTIDE SEQUENCE</scope>
    <source>
        <strain evidence="2">Niue_2</strain>
        <tissue evidence="2">Leaf</tissue>
    </source>
</reference>
<name>A0A843X0W5_COLES</name>